<sequence length="199" mass="22836">MVEAAEAGRSVRKARRSFDNYKTKMIALRRPDGTVTAPRKAMEKVTHEYYSDLFDSHAHLPSHEIEDDGYVVPPVPLSEMRHAISSVKNRTTPGPDRIRSEQLKNHPPILVNTLVRVFTRYLSECNVPPTQWKTRKTVPLFKNGDLHDIGNHRPICLLSAVYKLFTRAILNSFDRTLEHCSPPLPENSMRTLEWDRSGH</sequence>
<dbReference type="WBParaSite" id="ACAC_0001341701-mRNA-1">
    <property type="protein sequence ID" value="ACAC_0001341701-mRNA-1"/>
    <property type="gene ID" value="ACAC_0001341701"/>
</dbReference>
<reference evidence="2" key="2">
    <citation type="submission" date="2017-02" db="UniProtKB">
        <authorList>
            <consortium name="WormBaseParasite"/>
        </authorList>
    </citation>
    <scope>IDENTIFICATION</scope>
</reference>
<organism evidence="1 2">
    <name type="scientific">Angiostrongylus cantonensis</name>
    <name type="common">Rat lungworm</name>
    <dbReference type="NCBI Taxonomy" id="6313"/>
    <lineage>
        <taxon>Eukaryota</taxon>
        <taxon>Metazoa</taxon>
        <taxon>Ecdysozoa</taxon>
        <taxon>Nematoda</taxon>
        <taxon>Chromadorea</taxon>
        <taxon>Rhabditida</taxon>
        <taxon>Rhabditina</taxon>
        <taxon>Rhabditomorpha</taxon>
        <taxon>Strongyloidea</taxon>
        <taxon>Metastrongylidae</taxon>
        <taxon>Angiostrongylus</taxon>
    </lineage>
</organism>
<reference evidence="1" key="1">
    <citation type="submission" date="2012-09" db="EMBL/GenBank/DDBJ databases">
        <authorList>
            <person name="Martin A.A."/>
        </authorList>
    </citation>
    <scope>NUCLEOTIDE SEQUENCE</scope>
</reference>
<accession>A0A0K0DNS8</accession>
<dbReference type="AlphaFoldDB" id="A0A0K0DNS8"/>
<evidence type="ECO:0000313" key="2">
    <source>
        <dbReference type="WBParaSite" id="ACAC_0001341701-mRNA-1"/>
    </source>
</evidence>
<proteinExistence type="predicted"/>
<evidence type="ECO:0000313" key="1">
    <source>
        <dbReference type="Proteomes" id="UP000035642"/>
    </source>
</evidence>
<dbReference type="STRING" id="6313.A0A0K0DNS8"/>
<name>A0A0K0DNS8_ANGCA</name>
<keyword evidence="1" id="KW-1185">Reference proteome</keyword>
<dbReference type="Proteomes" id="UP000035642">
    <property type="component" value="Unassembled WGS sequence"/>
</dbReference>
<dbReference type="PANTHER" id="PTHR19446">
    <property type="entry name" value="REVERSE TRANSCRIPTASES"/>
    <property type="match status" value="1"/>
</dbReference>
<protein>
    <submittedName>
        <fullName evidence="2">Reverse transcriptase domain-containing protein</fullName>
    </submittedName>
</protein>